<dbReference type="RefSeq" id="WP_343056671.1">
    <property type="nucleotide sequence ID" value="NZ_JACIJP010000001.1"/>
</dbReference>
<dbReference type="Gene3D" id="3.90.550.10">
    <property type="entry name" value="Spore Coat Polysaccharide Biosynthesis Protein SpsA, Chain A"/>
    <property type="match status" value="1"/>
</dbReference>
<evidence type="ECO:0000256" key="6">
    <source>
        <dbReference type="ARBA" id="ARBA00022989"/>
    </source>
</evidence>
<organism evidence="9 10">
    <name type="scientific">Sphingobium subterraneum</name>
    <dbReference type="NCBI Taxonomy" id="627688"/>
    <lineage>
        <taxon>Bacteria</taxon>
        <taxon>Pseudomonadati</taxon>
        <taxon>Pseudomonadota</taxon>
        <taxon>Alphaproteobacteria</taxon>
        <taxon>Sphingomonadales</taxon>
        <taxon>Sphingomonadaceae</taxon>
        <taxon>Sphingobium</taxon>
    </lineage>
</organism>
<dbReference type="GO" id="GO:0009103">
    <property type="term" value="P:lipopolysaccharide biosynthetic process"/>
    <property type="evidence" value="ECO:0007669"/>
    <property type="project" value="UniProtKB-KW"/>
</dbReference>
<dbReference type="InterPro" id="IPR029044">
    <property type="entry name" value="Nucleotide-diphossugar_trans"/>
</dbReference>
<dbReference type="Proteomes" id="UP000552700">
    <property type="component" value="Unassembled WGS sequence"/>
</dbReference>
<evidence type="ECO:0000256" key="1">
    <source>
        <dbReference type="ARBA" id="ARBA00022475"/>
    </source>
</evidence>
<evidence type="ECO:0000256" key="4">
    <source>
        <dbReference type="ARBA" id="ARBA00022692"/>
    </source>
</evidence>
<dbReference type="GO" id="GO:0005886">
    <property type="term" value="C:plasma membrane"/>
    <property type="evidence" value="ECO:0007669"/>
    <property type="project" value="TreeGrafter"/>
</dbReference>
<evidence type="ECO:0000313" key="9">
    <source>
        <dbReference type="EMBL" id="MBB6123563.1"/>
    </source>
</evidence>
<reference evidence="9 10" key="1">
    <citation type="submission" date="2020-08" db="EMBL/GenBank/DDBJ databases">
        <title>Genomic Encyclopedia of Type Strains, Phase IV (KMG-IV): sequencing the most valuable type-strain genomes for metagenomic binning, comparative biology and taxonomic classification.</title>
        <authorList>
            <person name="Goeker M."/>
        </authorList>
    </citation>
    <scope>NUCLEOTIDE SEQUENCE [LARGE SCALE GENOMIC DNA]</scope>
    <source>
        <strain evidence="9 10">DSM 102255</strain>
    </source>
</reference>
<keyword evidence="4" id="KW-0812">Transmembrane</keyword>
<sequence>MDDGSTDRTRDILSILSSLNTDIQFVSLSRNFGNEAALAAEMARATGDAVVPIDVDLQDPPELILPMVKLWLGGGQNLLSLGIMGEYLGRVAREGRNRPLYIVADEGRPVDRKTRHTKPNG</sequence>
<protein>
    <submittedName>
        <fullName evidence="9">Glycosyltransferase involved in cell wall biosynthesis</fullName>
    </submittedName>
</protein>
<evidence type="ECO:0000256" key="3">
    <source>
        <dbReference type="ARBA" id="ARBA00022679"/>
    </source>
</evidence>
<keyword evidence="2" id="KW-0328">Glycosyltransferase</keyword>
<dbReference type="EMBL" id="JACIJP010000001">
    <property type="protein sequence ID" value="MBB6123563.1"/>
    <property type="molecule type" value="Genomic_DNA"/>
</dbReference>
<evidence type="ECO:0000256" key="7">
    <source>
        <dbReference type="ARBA" id="ARBA00023136"/>
    </source>
</evidence>
<dbReference type="PANTHER" id="PTHR48090:SF3">
    <property type="entry name" value="UNDECAPRENYL-PHOSPHATE 4-DEOXY-4-FORMAMIDO-L-ARABINOSE TRANSFERASE"/>
    <property type="match status" value="1"/>
</dbReference>
<feature type="domain" description="Glycosyltransferase 2-like" evidence="8">
    <location>
        <begin position="1"/>
        <end position="92"/>
    </location>
</feature>
<dbReference type="GO" id="GO:0016757">
    <property type="term" value="F:glycosyltransferase activity"/>
    <property type="evidence" value="ECO:0007669"/>
    <property type="project" value="UniProtKB-KW"/>
</dbReference>
<keyword evidence="3 9" id="KW-0808">Transferase</keyword>
<keyword evidence="5" id="KW-0448">Lipopolysaccharide biosynthesis</keyword>
<dbReference type="Pfam" id="PF00535">
    <property type="entry name" value="Glycos_transf_2"/>
    <property type="match status" value="1"/>
</dbReference>
<evidence type="ECO:0000256" key="5">
    <source>
        <dbReference type="ARBA" id="ARBA00022985"/>
    </source>
</evidence>
<comment type="caution">
    <text evidence="9">The sequence shown here is derived from an EMBL/GenBank/DDBJ whole genome shotgun (WGS) entry which is preliminary data.</text>
</comment>
<keyword evidence="6" id="KW-1133">Transmembrane helix</keyword>
<dbReference type="AlphaFoldDB" id="A0A841IY30"/>
<evidence type="ECO:0000256" key="2">
    <source>
        <dbReference type="ARBA" id="ARBA00022676"/>
    </source>
</evidence>
<keyword evidence="7" id="KW-0472">Membrane</keyword>
<accession>A0A841IY30</accession>
<keyword evidence="1" id="KW-1003">Cell membrane</keyword>
<name>A0A841IY30_9SPHN</name>
<dbReference type="SUPFAM" id="SSF53448">
    <property type="entry name" value="Nucleotide-diphospho-sugar transferases"/>
    <property type="match status" value="1"/>
</dbReference>
<keyword evidence="10" id="KW-1185">Reference proteome</keyword>
<proteinExistence type="predicted"/>
<dbReference type="InterPro" id="IPR050256">
    <property type="entry name" value="Glycosyltransferase_2"/>
</dbReference>
<evidence type="ECO:0000313" key="10">
    <source>
        <dbReference type="Proteomes" id="UP000552700"/>
    </source>
</evidence>
<dbReference type="InterPro" id="IPR001173">
    <property type="entry name" value="Glyco_trans_2-like"/>
</dbReference>
<evidence type="ECO:0000259" key="8">
    <source>
        <dbReference type="Pfam" id="PF00535"/>
    </source>
</evidence>
<gene>
    <name evidence="9" type="ORF">FHS92_001270</name>
</gene>
<dbReference type="PANTHER" id="PTHR48090">
    <property type="entry name" value="UNDECAPRENYL-PHOSPHATE 4-DEOXY-4-FORMAMIDO-L-ARABINOSE TRANSFERASE-RELATED"/>
    <property type="match status" value="1"/>
</dbReference>